<keyword evidence="2" id="KW-1185">Reference proteome</keyword>
<dbReference type="Proteomes" id="UP001317259">
    <property type="component" value="Unassembled WGS sequence"/>
</dbReference>
<organism evidence="1 2">
    <name type="scientific">Actinomadura luzonensis</name>
    <dbReference type="NCBI Taxonomy" id="2805427"/>
    <lineage>
        <taxon>Bacteria</taxon>
        <taxon>Bacillati</taxon>
        <taxon>Actinomycetota</taxon>
        <taxon>Actinomycetes</taxon>
        <taxon>Streptosporangiales</taxon>
        <taxon>Thermomonosporaceae</taxon>
        <taxon>Actinomadura</taxon>
    </lineage>
</organism>
<reference evidence="1 2" key="1">
    <citation type="submission" date="2022-04" db="EMBL/GenBank/DDBJ databases">
        <title>Genome draft of Actinomadura sp. ATCC 31491.</title>
        <authorList>
            <person name="Shi X."/>
            <person name="Du Y."/>
        </authorList>
    </citation>
    <scope>NUCLEOTIDE SEQUENCE [LARGE SCALE GENOMIC DNA]</scope>
    <source>
        <strain evidence="1 2">ATCC 31491</strain>
    </source>
</reference>
<accession>A0ABT0FSR8</accession>
<sequence length="184" mass="19552">MSTMYEEKPKRQRGAVFNANAIGGAWAEHVVATAALVASQNQPMAAGQATSCRMSWGPHHVYDGHSSSGYHGEIDCLNQAYLAGATLGAGTFQALSNPVCLVCCTVLHAVGITTVPAKAGGSKEYGNYSLPGWVFDDEAPGGVLSNVLGGTAYEAWMKLSDEARKRADNRSELIKQMVALLRKY</sequence>
<evidence type="ECO:0000313" key="1">
    <source>
        <dbReference type="EMBL" id="MCK2215324.1"/>
    </source>
</evidence>
<name>A0ABT0FSR8_9ACTN</name>
<evidence type="ECO:0008006" key="3">
    <source>
        <dbReference type="Google" id="ProtNLM"/>
    </source>
</evidence>
<dbReference type="EMBL" id="JAKRKC020000001">
    <property type="protein sequence ID" value="MCK2215324.1"/>
    <property type="molecule type" value="Genomic_DNA"/>
</dbReference>
<comment type="caution">
    <text evidence="1">The sequence shown here is derived from an EMBL/GenBank/DDBJ whole genome shotgun (WGS) entry which is preliminary data.</text>
</comment>
<proteinExistence type="predicted"/>
<evidence type="ECO:0000313" key="2">
    <source>
        <dbReference type="Proteomes" id="UP001317259"/>
    </source>
</evidence>
<protein>
    <recommendedName>
        <fullName evidence="3">CMP/dCMP-type deaminase domain-containing protein</fullName>
    </recommendedName>
</protein>
<dbReference type="RefSeq" id="WP_242375164.1">
    <property type="nucleotide sequence ID" value="NZ_JAKRKC020000001.1"/>
</dbReference>
<gene>
    <name evidence="1" type="ORF">MF672_016235</name>
</gene>